<evidence type="ECO:0000313" key="6">
    <source>
        <dbReference type="Proteomes" id="UP000623440"/>
    </source>
</evidence>
<dbReference type="SUPFAM" id="SSF56784">
    <property type="entry name" value="HAD-like"/>
    <property type="match status" value="1"/>
</dbReference>
<evidence type="ECO:0000313" key="5">
    <source>
        <dbReference type="EMBL" id="MBD2535932.1"/>
    </source>
</evidence>
<dbReference type="PANTHER" id="PTHR46193">
    <property type="entry name" value="6-PHOSPHOGLUCONATE PHOSPHATASE"/>
    <property type="match status" value="1"/>
</dbReference>
<keyword evidence="6" id="KW-1185">Reference proteome</keyword>
<dbReference type="Proteomes" id="UP000623440">
    <property type="component" value="Unassembled WGS sequence"/>
</dbReference>
<evidence type="ECO:0000256" key="3">
    <source>
        <dbReference type="ARBA" id="ARBA00022723"/>
    </source>
</evidence>
<dbReference type="SFLD" id="SFLDS00003">
    <property type="entry name" value="Haloacid_Dehalogenase"/>
    <property type="match status" value="1"/>
</dbReference>
<dbReference type="Pfam" id="PF00702">
    <property type="entry name" value="Hydrolase"/>
    <property type="match status" value="1"/>
</dbReference>
<dbReference type="InterPro" id="IPR036412">
    <property type="entry name" value="HAD-like_sf"/>
</dbReference>
<protein>
    <submittedName>
        <fullName evidence="5">HAD family hydrolase</fullName>
    </submittedName>
</protein>
<dbReference type="Gene3D" id="3.40.50.1000">
    <property type="entry name" value="HAD superfamily/HAD-like"/>
    <property type="match status" value="1"/>
</dbReference>
<dbReference type="GO" id="GO:0016787">
    <property type="term" value="F:hydrolase activity"/>
    <property type="evidence" value="ECO:0007669"/>
    <property type="project" value="UniProtKB-KW"/>
</dbReference>
<dbReference type="InterPro" id="IPR023198">
    <property type="entry name" value="PGP-like_dom2"/>
</dbReference>
<proteinExistence type="inferred from homology"/>
<dbReference type="EMBL" id="JACJSI010000356">
    <property type="protein sequence ID" value="MBD2535932.1"/>
    <property type="molecule type" value="Genomic_DNA"/>
</dbReference>
<evidence type="ECO:0000256" key="4">
    <source>
        <dbReference type="ARBA" id="ARBA00022842"/>
    </source>
</evidence>
<dbReference type="NCBIfam" id="TIGR01509">
    <property type="entry name" value="HAD-SF-IA-v3"/>
    <property type="match status" value="1"/>
</dbReference>
<dbReference type="SFLD" id="SFLDG01135">
    <property type="entry name" value="C1.5.6:_HAD__Beta-PGM__Phospha"/>
    <property type="match status" value="1"/>
</dbReference>
<evidence type="ECO:0000256" key="2">
    <source>
        <dbReference type="ARBA" id="ARBA00006171"/>
    </source>
</evidence>
<dbReference type="Gene3D" id="1.10.150.240">
    <property type="entry name" value="Putative phosphatase, domain 2"/>
    <property type="match status" value="1"/>
</dbReference>
<evidence type="ECO:0000256" key="1">
    <source>
        <dbReference type="ARBA" id="ARBA00001946"/>
    </source>
</evidence>
<dbReference type="SFLD" id="SFLDG01129">
    <property type="entry name" value="C1.5:_HAD__Beta-PGM__Phosphata"/>
    <property type="match status" value="1"/>
</dbReference>
<name>A0ABR8E4B8_9NOSO</name>
<dbReference type="PANTHER" id="PTHR46193:SF10">
    <property type="entry name" value="6-PHOSPHOGLUCONATE PHOSPHATASE"/>
    <property type="match status" value="1"/>
</dbReference>
<comment type="caution">
    <text evidence="5">The sequence shown here is derived from an EMBL/GenBank/DDBJ whole genome shotgun (WGS) entry which is preliminary data.</text>
</comment>
<keyword evidence="5" id="KW-0378">Hydrolase</keyword>
<reference evidence="5 6" key="1">
    <citation type="journal article" date="2020" name="ISME J.">
        <title>Comparative genomics reveals insights into cyanobacterial evolution and habitat adaptation.</title>
        <authorList>
            <person name="Chen M.Y."/>
            <person name="Teng W.K."/>
            <person name="Zhao L."/>
            <person name="Hu C.X."/>
            <person name="Zhou Y.K."/>
            <person name="Han B.P."/>
            <person name="Song L.R."/>
            <person name="Shu W.S."/>
        </authorList>
    </citation>
    <scope>NUCLEOTIDE SEQUENCE [LARGE SCALE GENOMIC DNA]</scope>
    <source>
        <strain evidence="5 6">FACHB-838</strain>
    </source>
</reference>
<keyword evidence="4" id="KW-0460">Magnesium</keyword>
<dbReference type="InterPro" id="IPR023214">
    <property type="entry name" value="HAD_sf"/>
</dbReference>
<dbReference type="InterPro" id="IPR006439">
    <property type="entry name" value="HAD-SF_hydro_IA"/>
</dbReference>
<comment type="similarity">
    <text evidence="2">Belongs to the HAD-like hydrolase superfamily. CbbY/CbbZ/Gph/YieH family.</text>
</comment>
<organism evidence="5 6">
    <name type="scientific">Nostoc flagelliforme FACHB-838</name>
    <dbReference type="NCBI Taxonomy" id="2692904"/>
    <lineage>
        <taxon>Bacteria</taxon>
        <taxon>Bacillati</taxon>
        <taxon>Cyanobacteriota</taxon>
        <taxon>Cyanophyceae</taxon>
        <taxon>Nostocales</taxon>
        <taxon>Nostocaceae</taxon>
        <taxon>Nostoc</taxon>
    </lineage>
</organism>
<dbReference type="CDD" id="cd07526">
    <property type="entry name" value="HAD_BPGM_like"/>
    <property type="match status" value="1"/>
</dbReference>
<gene>
    <name evidence="5" type="ORF">H6G97_44025</name>
</gene>
<dbReference type="InterPro" id="IPR051600">
    <property type="entry name" value="Beta-PGM-like"/>
</dbReference>
<comment type="cofactor">
    <cofactor evidence="1">
        <name>Mg(2+)</name>
        <dbReference type="ChEBI" id="CHEBI:18420"/>
    </cofactor>
</comment>
<keyword evidence="3" id="KW-0479">Metal-binding</keyword>
<dbReference type="RefSeq" id="WP_190946717.1">
    <property type="nucleotide sequence ID" value="NZ_JACJSI010000356.1"/>
</dbReference>
<accession>A0ABR8E4B8</accession>
<sequence>MAVNLVIFDCDGVLVDSEPLTNRALTYILNDIGIKITYEEVLETFVGKSFSNCLEIIEYKLQRPLSKSFSKDFEEITFKLFEQELKPVDGVTEILDSIMVKTCIASSGSHEKLSKTLSLTGLLPRFTNRIFSVTEVTRGKPYPDIFLHAANEMGEHPKNCVVIEDSIPGVLAAVAANMKVFGYAERTDPQRLAQAGAIVFNSMKQLPELLNSI</sequence>